<gene>
    <name evidence="1" type="ORF">PYCCODRAFT_361283</name>
</gene>
<sequence length="134" mass="15375">MQARQEGRCRSNWLDTLLLTTCSGPSTASSIATHHQQKPVLVGEQHGVTRPPHPSPARGGEVFVERRRRYYAQHLHVQFEGLHHTDAFAAFETHTQHIPFRRFPHRGPMVDQRGLTGRCDTSIRRLASDRYRTD</sequence>
<dbReference type="EMBL" id="KZ084087">
    <property type="protein sequence ID" value="OSD07878.1"/>
    <property type="molecule type" value="Genomic_DNA"/>
</dbReference>
<evidence type="ECO:0000313" key="1">
    <source>
        <dbReference type="EMBL" id="OSD07878.1"/>
    </source>
</evidence>
<dbReference type="Proteomes" id="UP000193067">
    <property type="component" value="Unassembled WGS sequence"/>
</dbReference>
<reference evidence="1 2" key="1">
    <citation type="journal article" date="2015" name="Biotechnol. Biofuels">
        <title>Enhanced degradation of softwood versus hardwood by the white-rot fungus Pycnoporus coccineus.</title>
        <authorList>
            <person name="Couturier M."/>
            <person name="Navarro D."/>
            <person name="Chevret D."/>
            <person name="Henrissat B."/>
            <person name="Piumi F."/>
            <person name="Ruiz-Duenas F.J."/>
            <person name="Martinez A.T."/>
            <person name="Grigoriev I.V."/>
            <person name="Riley R."/>
            <person name="Lipzen A."/>
            <person name="Berrin J.G."/>
            <person name="Master E.R."/>
            <person name="Rosso M.N."/>
        </authorList>
    </citation>
    <scope>NUCLEOTIDE SEQUENCE [LARGE SCALE GENOMIC DNA]</scope>
    <source>
        <strain evidence="1 2">BRFM310</strain>
    </source>
</reference>
<proteinExistence type="predicted"/>
<dbReference type="AlphaFoldDB" id="A0A1Y2J390"/>
<evidence type="ECO:0000313" key="2">
    <source>
        <dbReference type="Proteomes" id="UP000193067"/>
    </source>
</evidence>
<keyword evidence="2" id="KW-1185">Reference proteome</keyword>
<name>A0A1Y2J390_TRAC3</name>
<protein>
    <submittedName>
        <fullName evidence="1">Uncharacterized protein</fullName>
    </submittedName>
</protein>
<organism evidence="1 2">
    <name type="scientific">Trametes coccinea (strain BRFM310)</name>
    <name type="common">Pycnoporus coccineus</name>
    <dbReference type="NCBI Taxonomy" id="1353009"/>
    <lineage>
        <taxon>Eukaryota</taxon>
        <taxon>Fungi</taxon>
        <taxon>Dikarya</taxon>
        <taxon>Basidiomycota</taxon>
        <taxon>Agaricomycotina</taxon>
        <taxon>Agaricomycetes</taxon>
        <taxon>Polyporales</taxon>
        <taxon>Polyporaceae</taxon>
        <taxon>Trametes</taxon>
    </lineage>
</organism>
<accession>A0A1Y2J390</accession>